<accession>A2ZLA9</accession>
<dbReference type="Gramene" id="BGIOSGA037525-TA">
    <property type="protein sequence ID" value="BGIOSGA037525-PA"/>
    <property type="gene ID" value="BGIOSGA037525"/>
</dbReference>
<evidence type="ECO:0000313" key="2">
    <source>
        <dbReference type="EMBL" id="EAY83393.1"/>
    </source>
</evidence>
<evidence type="ECO:0000256" key="1">
    <source>
        <dbReference type="SAM" id="MobiDB-lite"/>
    </source>
</evidence>
<protein>
    <submittedName>
        <fullName evidence="2">Uncharacterized protein</fullName>
    </submittedName>
</protein>
<sequence length="75" mass="7977">MAVEAGKTMEAALGKEATAATDHVAAEFVGRSAWRRTVLLFSLQPPPSLMPALSPPSLLDGSGNGARSNGRRQWW</sequence>
<dbReference type="AlphaFoldDB" id="A2ZLA9"/>
<keyword evidence="3" id="KW-1185">Reference proteome</keyword>
<gene>
    <name evidence="2" type="ORF">OsI_38608</name>
</gene>
<dbReference type="Proteomes" id="UP000007015">
    <property type="component" value="Chromosome 12"/>
</dbReference>
<dbReference type="HOGENOM" id="CLU_2675451_0_0_1"/>
<evidence type="ECO:0000313" key="3">
    <source>
        <dbReference type="Proteomes" id="UP000007015"/>
    </source>
</evidence>
<reference evidence="2 3" key="1">
    <citation type="journal article" date="2005" name="PLoS Biol.">
        <title>The genomes of Oryza sativa: a history of duplications.</title>
        <authorList>
            <person name="Yu J."/>
            <person name="Wang J."/>
            <person name="Lin W."/>
            <person name="Li S."/>
            <person name="Li H."/>
            <person name="Zhou J."/>
            <person name="Ni P."/>
            <person name="Dong W."/>
            <person name="Hu S."/>
            <person name="Zeng C."/>
            <person name="Zhang J."/>
            <person name="Zhang Y."/>
            <person name="Li R."/>
            <person name="Xu Z."/>
            <person name="Li S."/>
            <person name="Li X."/>
            <person name="Zheng H."/>
            <person name="Cong L."/>
            <person name="Lin L."/>
            <person name="Yin J."/>
            <person name="Geng J."/>
            <person name="Li G."/>
            <person name="Shi J."/>
            <person name="Liu J."/>
            <person name="Lv H."/>
            <person name="Li J."/>
            <person name="Wang J."/>
            <person name="Deng Y."/>
            <person name="Ran L."/>
            <person name="Shi X."/>
            <person name="Wang X."/>
            <person name="Wu Q."/>
            <person name="Li C."/>
            <person name="Ren X."/>
            <person name="Wang J."/>
            <person name="Wang X."/>
            <person name="Li D."/>
            <person name="Liu D."/>
            <person name="Zhang X."/>
            <person name="Ji Z."/>
            <person name="Zhao W."/>
            <person name="Sun Y."/>
            <person name="Zhang Z."/>
            <person name="Bao J."/>
            <person name="Han Y."/>
            <person name="Dong L."/>
            <person name="Ji J."/>
            <person name="Chen P."/>
            <person name="Wu S."/>
            <person name="Liu J."/>
            <person name="Xiao Y."/>
            <person name="Bu D."/>
            <person name="Tan J."/>
            <person name="Yang L."/>
            <person name="Ye C."/>
            <person name="Zhang J."/>
            <person name="Xu J."/>
            <person name="Zhou Y."/>
            <person name="Yu Y."/>
            <person name="Zhang B."/>
            <person name="Zhuang S."/>
            <person name="Wei H."/>
            <person name="Liu B."/>
            <person name="Lei M."/>
            <person name="Yu H."/>
            <person name="Li Y."/>
            <person name="Xu H."/>
            <person name="Wei S."/>
            <person name="He X."/>
            <person name="Fang L."/>
            <person name="Zhang Z."/>
            <person name="Zhang Y."/>
            <person name="Huang X."/>
            <person name="Su Z."/>
            <person name="Tong W."/>
            <person name="Li J."/>
            <person name="Tong Z."/>
            <person name="Li S."/>
            <person name="Ye J."/>
            <person name="Wang L."/>
            <person name="Fang L."/>
            <person name="Lei T."/>
            <person name="Chen C."/>
            <person name="Chen H."/>
            <person name="Xu Z."/>
            <person name="Li H."/>
            <person name="Huang H."/>
            <person name="Zhang F."/>
            <person name="Xu H."/>
            <person name="Li N."/>
            <person name="Zhao C."/>
            <person name="Li S."/>
            <person name="Dong L."/>
            <person name="Huang Y."/>
            <person name="Li L."/>
            <person name="Xi Y."/>
            <person name="Qi Q."/>
            <person name="Li W."/>
            <person name="Zhang B."/>
            <person name="Hu W."/>
            <person name="Zhang Y."/>
            <person name="Tian X."/>
            <person name="Jiao Y."/>
            <person name="Liang X."/>
            <person name="Jin J."/>
            <person name="Gao L."/>
            <person name="Zheng W."/>
            <person name="Hao B."/>
            <person name="Liu S."/>
            <person name="Wang W."/>
            <person name="Yuan L."/>
            <person name="Cao M."/>
            <person name="McDermott J."/>
            <person name="Samudrala R."/>
            <person name="Wang J."/>
            <person name="Wong G.K."/>
            <person name="Yang H."/>
        </authorList>
    </citation>
    <scope>NUCLEOTIDE SEQUENCE [LARGE SCALE GENOMIC DNA]</scope>
    <source>
        <strain evidence="3">cv. 93-11</strain>
    </source>
</reference>
<proteinExistence type="predicted"/>
<feature type="region of interest" description="Disordered" evidence="1">
    <location>
        <begin position="52"/>
        <end position="75"/>
    </location>
</feature>
<name>A2ZLA9_ORYSI</name>
<organism evidence="2 3">
    <name type="scientific">Oryza sativa subsp. indica</name>
    <name type="common">Rice</name>
    <dbReference type="NCBI Taxonomy" id="39946"/>
    <lineage>
        <taxon>Eukaryota</taxon>
        <taxon>Viridiplantae</taxon>
        <taxon>Streptophyta</taxon>
        <taxon>Embryophyta</taxon>
        <taxon>Tracheophyta</taxon>
        <taxon>Spermatophyta</taxon>
        <taxon>Magnoliopsida</taxon>
        <taxon>Liliopsida</taxon>
        <taxon>Poales</taxon>
        <taxon>Poaceae</taxon>
        <taxon>BOP clade</taxon>
        <taxon>Oryzoideae</taxon>
        <taxon>Oryzeae</taxon>
        <taxon>Oryzinae</taxon>
        <taxon>Oryza</taxon>
        <taxon>Oryza sativa</taxon>
    </lineage>
</organism>
<dbReference type="EMBL" id="CM000137">
    <property type="protein sequence ID" value="EAY83393.1"/>
    <property type="molecule type" value="Genomic_DNA"/>
</dbReference>